<sequence>MPASVPAAGSRLTCHVMTRHQFTKAALRIDTGIGDAEPEDSGGEASHPSAHGHPLRCANLFRVAVRRYARVAEWQTRTVQVRVSERTWRFNSSLAHRKV</sequence>
<dbReference type="Proteomes" id="UP000238164">
    <property type="component" value="Chromosome 1"/>
</dbReference>
<evidence type="ECO:0000313" key="3">
    <source>
        <dbReference type="Proteomes" id="UP000238164"/>
    </source>
</evidence>
<evidence type="ECO:0000313" key="2">
    <source>
        <dbReference type="EMBL" id="SPD87712.1"/>
    </source>
</evidence>
<dbReference type="KEGG" id="mgg:MPLG2_2682"/>
<gene>
    <name evidence="2" type="ORF">MPLG2_2682</name>
</gene>
<accession>A0A2N9JJG2</accession>
<organism evidence="2 3">
    <name type="scientific">Micropruina glycogenica</name>
    <dbReference type="NCBI Taxonomy" id="75385"/>
    <lineage>
        <taxon>Bacteria</taxon>
        <taxon>Bacillati</taxon>
        <taxon>Actinomycetota</taxon>
        <taxon>Actinomycetes</taxon>
        <taxon>Propionibacteriales</taxon>
        <taxon>Nocardioidaceae</taxon>
        <taxon>Micropruina</taxon>
    </lineage>
</organism>
<dbReference type="AlphaFoldDB" id="A0A2N9JJG2"/>
<reference evidence="2 3" key="1">
    <citation type="submission" date="2018-02" db="EMBL/GenBank/DDBJ databases">
        <authorList>
            <person name="Cohen D.B."/>
            <person name="Kent A.D."/>
        </authorList>
    </citation>
    <scope>NUCLEOTIDE SEQUENCE [LARGE SCALE GENOMIC DNA]</scope>
    <source>
        <strain evidence="2">1</strain>
    </source>
</reference>
<proteinExistence type="predicted"/>
<keyword evidence="3" id="KW-1185">Reference proteome</keyword>
<evidence type="ECO:0000256" key="1">
    <source>
        <dbReference type="SAM" id="MobiDB-lite"/>
    </source>
</evidence>
<name>A0A2N9JJG2_9ACTN</name>
<dbReference type="EMBL" id="LT985188">
    <property type="protein sequence ID" value="SPD87712.1"/>
    <property type="molecule type" value="Genomic_DNA"/>
</dbReference>
<protein>
    <submittedName>
        <fullName evidence="2">Uncharacterized protein</fullName>
    </submittedName>
</protein>
<feature type="region of interest" description="Disordered" evidence="1">
    <location>
        <begin position="29"/>
        <end position="53"/>
    </location>
</feature>